<dbReference type="AlphaFoldDB" id="A0A803NF52"/>
<dbReference type="Pfam" id="PF14223">
    <property type="entry name" value="Retrotran_gag_2"/>
    <property type="match status" value="1"/>
</dbReference>
<dbReference type="PANTHER" id="PTHR34676">
    <property type="entry name" value="DUF4219 DOMAIN-CONTAINING PROTEIN-RELATED"/>
    <property type="match status" value="1"/>
</dbReference>
<reference evidence="1" key="2">
    <citation type="submission" date="2021-03" db="UniProtKB">
        <authorList>
            <consortium name="EnsemblPlants"/>
        </authorList>
    </citation>
    <scope>IDENTIFICATION</scope>
</reference>
<sequence length="259" mass="29649">MSTQELSAIGYDNKSPKFNGNNYAWWKNRIQNVIMGIDYECWLVVKNGPNIILKTDVEGNQVPKKDSELVTADYKLLEKNAKVMSILQQAIGETETNRIPGCSSAKEIWDTLELAFEGTSEVKRSKIDLIMSKYELFAMNKNEKINDCFRRFMTIVNDLRSLGKNLSDEDLVRKLLRSLTDAWTAKVTTVYEAKDLSTLSLEQLIGSLMTHEMLIDSKSEKEPARGMALKGTVEDDEDEISMIAKRFERSLRDQRKNFK</sequence>
<proteinExistence type="predicted"/>
<dbReference type="Proteomes" id="UP000596660">
    <property type="component" value="Unplaced"/>
</dbReference>
<accession>A0A803NF52</accession>
<reference evidence="1" key="1">
    <citation type="journal article" date="2017" name="Nature">
        <title>The genome of Chenopodium quinoa.</title>
        <authorList>
            <person name="Jarvis D.E."/>
            <person name="Ho Y.S."/>
            <person name="Lightfoot D.J."/>
            <person name="Schmoeckel S.M."/>
            <person name="Li B."/>
            <person name="Borm T.J.A."/>
            <person name="Ohyanagi H."/>
            <person name="Mineta K."/>
            <person name="Michell C.T."/>
            <person name="Saber N."/>
            <person name="Kharbatia N.M."/>
            <person name="Rupper R.R."/>
            <person name="Sharp A.R."/>
            <person name="Dally N."/>
            <person name="Boughton B.A."/>
            <person name="Woo Y.H."/>
            <person name="Gao G."/>
            <person name="Schijlen E.G.W.M."/>
            <person name="Guo X."/>
            <person name="Momin A.A."/>
            <person name="Negrao S."/>
            <person name="Al-Babili S."/>
            <person name="Gehring C."/>
            <person name="Roessner U."/>
            <person name="Jung C."/>
            <person name="Murphy K."/>
            <person name="Arold S.T."/>
            <person name="Gojobori T."/>
            <person name="van der Linden C.G."/>
            <person name="van Loo E.N."/>
            <person name="Jellen E.N."/>
            <person name="Maughan P.J."/>
            <person name="Tester M."/>
        </authorList>
    </citation>
    <scope>NUCLEOTIDE SEQUENCE [LARGE SCALE GENOMIC DNA]</scope>
    <source>
        <strain evidence="1">cv. PI 614886</strain>
    </source>
</reference>
<organism evidence="1 2">
    <name type="scientific">Chenopodium quinoa</name>
    <name type="common">Quinoa</name>
    <dbReference type="NCBI Taxonomy" id="63459"/>
    <lineage>
        <taxon>Eukaryota</taxon>
        <taxon>Viridiplantae</taxon>
        <taxon>Streptophyta</taxon>
        <taxon>Embryophyta</taxon>
        <taxon>Tracheophyta</taxon>
        <taxon>Spermatophyta</taxon>
        <taxon>Magnoliopsida</taxon>
        <taxon>eudicotyledons</taxon>
        <taxon>Gunneridae</taxon>
        <taxon>Pentapetalae</taxon>
        <taxon>Caryophyllales</taxon>
        <taxon>Chenopodiaceae</taxon>
        <taxon>Chenopodioideae</taxon>
        <taxon>Atripliceae</taxon>
        <taxon>Chenopodium</taxon>
    </lineage>
</organism>
<dbReference type="Gramene" id="AUR62044758-RA">
    <property type="protein sequence ID" value="AUR62044758-RA:cds"/>
    <property type="gene ID" value="AUR62044758"/>
</dbReference>
<keyword evidence="2" id="KW-1185">Reference proteome</keyword>
<name>A0A803NF52_CHEQI</name>
<dbReference type="OMA" id="WDENEIS"/>
<dbReference type="PANTHER" id="PTHR34676:SF8">
    <property type="entry name" value="TRANSMEMBRANE PROTEIN"/>
    <property type="match status" value="1"/>
</dbReference>
<evidence type="ECO:0000313" key="1">
    <source>
        <dbReference type="EnsemblPlants" id="AUR62044758-RA:cds"/>
    </source>
</evidence>
<dbReference type="EnsemblPlants" id="AUR62044758-RA">
    <property type="protein sequence ID" value="AUR62044758-RA:cds"/>
    <property type="gene ID" value="AUR62044758"/>
</dbReference>
<protein>
    <submittedName>
        <fullName evidence="1">Uncharacterized protein</fullName>
    </submittedName>
</protein>
<evidence type="ECO:0000313" key="2">
    <source>
        <dbReference type="Proteomes" id="UP000596660"/>
    </source>
</evidence>